<dbReference type="GO" id="GO:0071978">
    <property type="term" value="P:bacterial-type flagellum-dependent swarming motility"/>
    <property type="evidence" value="ECO:0007669"/>
    <property type="project" value="TreeGrafter"/>
</dbReference>
<evidence type="ECO:0000256" key="8">
    <source>
        <dbReference type="ARBA" id="ARBA00022989"/>
    </source>
</evidence>
<keyword evidence="6 10" id="KW-0812">Transmembrane</keyword>
<comment type="function">
    <text evidence="1 10">Controls the rotational direction of flagella during chemotaxis.</text>
</comment>
<accession>A0A2Z3H8J5</accession>
<evidence type="ECO:0000256" key="10">
    <source>
        <dbReference type="RuleBase" id="RU364125"/>
    </source>
</evidence>
<organism evidence="12 13">
    <name type="scientific">Gemmata obscuriglobus</name>
    <dbReference type="NCBI Taxonomy" id="114"/>
    <lineage>
        <taxon>Bacteria</taxon>
        <taxon>Pseudomonadati</taxon>
        <taxon>Planctomycetota</taxon>
        <taxon>Planctomycetia</taxon>
        <taxon>Gemmatales</taxon>
        <taxon>Gemmataceae</taxon>
        <taxon>Gemmata</taxon>
    </lineage>
</organism>
<dbReference type="RefSeq" id="WP_010037616.1">
    <property type="nucleotide sequence ID" value="NZ_CP025958.1"/>
</dbReference>
<dbReference type="AlphaFoldDB" id="A0A2Z3H8J5"/>
<evidence type="ECO:0000256" key="6">
    <source>
        <dbReference type="ARBA" id="ARBA00022692"/>
    </source>
</evidence>
<evidence type="ECO:0000256" key="7">
    <source>
        <dbReference type="ARBA" id="ARBA00022779"/>
    </source>
</evidence>
<reference evidence="12 13" key="1">
    <citation type="submission" date="2018-01" db="EMBL/GenBank/DDBJ databases">
        <title>G. obscuriglobus.</title>
        <authorList>
            <person name="Franke J."/>
            <person name="Blomberg W."/>
            <person name="Selmecki A."/>
        </authorList>
    </citation>
    <scope>NUCLEOTIDE SEQUENCE [LARGE SCALE GENOMIC DNA]</scope>
    <source>
        <strain evidence="12 13">DSM 5831</strain>
    </source>
</reference>
<sequence>MATAATEAAPKKKGGKLILIIVCLVALGGGAVVPMAMGGVPPFGKKAEGEKDKDKAPKKKPAESKTAIVPFGDVVVNLVEERQQRYLRLKIAVLVDAEAEKEVTAMVTAKKAAVKSALIGHLAGKSTKDVSGSVGVQRMQRELLERIEEVLYPDGSSRIRAVLFEEYVVQ</sequence>
<keyword evidence="13" id="KW-1185">Reference proteome</keyword>
<feature type="transmembrane region" description="Helical" evidence="10">
    <location>
        <begin position="17"/>
        <end position="37"/>
    </location>
</feature>
<dbReference type="InterPro" id="IPR005503">
    <property type="entry name" value="FliL"/>
</dbReference>
<dbReference type="GO" id="GO:0005886">
    <property type="term" value="C:plasma membrane"/>
    <property type="evidence" value="ECO:0007669"/>
    <property type="project" value="UniProtKB-SubCell"/>
</dbReference>
<dbReference type="PANTHER" id="PTHR35091:SF2">
    <property type="entry name" value="FLAGELLAR PROTEIN FLIL"/>
    <property type="match status" value="1"/>
</dbReference>
<evidence type="ECO:0000256" key="1">
    <source>
        <dbReference type="ARBA" id="ARBA00002254"/>
    </source>
</evidence>
<evidence type="ECO:0000256" key="5">
    <source>
        <dbReference type="ARBA" id="ARBA00022500"/>
    </source>
</evidence>
<evidence type="ECO:0000256" key="9">
    <source>
        <dbReference type="ARBA" id="ARBA00023136"/>
    </source>
</evidence>
<evidence type="ECO:0000313" key="12">
    <source>
        <dbReference type="EMBL" id="AWM37380.1"/>
    </source>
</evidence>
<feature type="compositionally biased region" description="Basic and acidic residues" evidence="11">
    <location>
        <begin position="45"/>
        <end position="63"/>
    </location>
</feature>
<comment type="similarity">
    <text evidence="3 10">Belongs to the FliL family.</text>
</comment>
<evidence type="ECO:0000256" key="2">
    <source>
        <dbReference type="ARBA" id="ARBA00004162"/>
    </source>
</evidence>
<keyword evidence="8 10" id="KW-1133">Transmembrane helix</keyword>
<keyword evidence="5 10" id="KW-0145">Chemotaxis</keyword>
<keyword evidence="9 10" id="KW-0472">Membrane</keyword>
<name>A0A2Z3H8J5_9BACT</name>
<keyword evidence="7 10" id="KW-0283">Flagellar rotation</keyword>
<dbReference type="KEGG" id="gog:C1280_10405"/>
<dbReference type="OrthoDB" id="215695at2"/>
<dbReference type="Proteomes" id="UP000245802">
    <property type="component" value="Chromosome"/>
</dbReference>
<gene>
    <name evidence="12" type="ORF">C1280_10405</name>
</gene>
<keyword evidence="4 10" id="KW-1003">Cell membrane</keyword>
<evidence type="ECO:0000256" key="4">
    <source>
        <dbReference type="ARBA" id="ARBA00022475"/>
    </source>
</evidence>
<feature type="region of interest" description="Disordered" evidence="11">
    <location>
        <begin position="43"/>
        <end position="64"/>
    </location>
</feature>
<comment type="subcellular location">
    <subcellularLocation>
        <location evidence="2">Cell membrane</location>
        <topology evidence="2">Single-pass membrane protein</topology>
    </subcellularLocation>
</comment>
<dbReference type="GO" id="GO:0009425">
    <property type="term" value="C:bacterial-type flagellum basal body"/>
    <property type="evidence" value="ECO:0007669"/>
    <property type="project" value="InterPro"/>
</dbReference>
<dbReference type="PANTHER" id="PTHR35091">
    <property type="entry name" value="FLAGELLAR PROTEIN FLIL"/>
    <property type="match status" value="1"/>
</dbReference>
<evidence type="ECO:0000313" key="13">
    <source>
        <dbReference type="Proteomes" id="UP000245802"/>
    </source>
</evidence>
<evidence type="ECO:0000256" key="3">
    <source>
        <dbReference type="ARBA" id="ARBA00008281"/>
    </source>
</evidence>
<dbReference type="Pfam" id="PF03748">
    <property type="entry name" value="FliL"/>
    <property type="match status" value="1"/>
</dbReference>
<evidence type="ECO:0000256" key="11">
    <source>
        <dbReference type="SAM" id="MobiDB-lite"/>
    </source>
</evidence>
<protein>
    <recommendedName>
        <fullName evidence="10">Flagellar protein FliL</fullName>
    </recommendedName>
</protein>
<proteinExistence type="inferred from homology"/>
<dbReference type="GO" id="GO:0006935">
    <property type="term" value="P:chemotaxis"/>
    <property type="evidence" value="ECO:0007669"/>
    <property type="project" value="UniProtKB-KW"/>
</dbReference>
<dbReference type="EMBL" id="CP025958">
    <property type="protein sequence ID" value="AWM37380.1"/>
    <property type="molecule type" value="Genomic_DNA"/>
</dbReference>